<name>A0A8J4RP75_9ROSI</name>
<proteinExistence type="predicted"/>
<gene>
    <name evidence="1" type="ORF">CMV_007353</name>
</gene>
<evidence type="ECO:0000313" key="1">
    <source>
        <dbReference type="EMBL" id="KAF3968792.1"/>
    </source>
</evidence>
<keyword evidence="2" id="KW-1185">Reference proteome</keyword>
<dbReference type="EMBL" id="JRKL02000725">
    <property type="protein sequence ID" value="KAF3968792.1"/>
    <property type="molecule type" value="Genomic_DNA"/>
</dbReference>
<protein>
    <submittedName>
        <fullName evidence="1">Uncharacterized protein</fullName>
    </submittedName>
</protein>
<reference evidence="1" key="1">
    <citation type="submission" date="2020-03" db="EMBL/GenBank/DDBJ databases">
        <title>Castanea mollissima Vanexum genome sequencing.</title>
        <authorList>
            <person name="Staton M."/>
        </authorList>
    </citation>
    <scope>NUCLEOTIDE SEQUENCE</scope>
    <source>
        <tissue evidence="1">Leaf</tissue>
    </source>
</reference>
<feature type="non-terminal residue" evidence="1">
    <location>
        <position position="1"/>
    </location>
</feature>
<organism evidence="1 2">
    <name type="scientific">Castanea mollissima</name>
    <name type="common">Chinese chestnut</name>
    <dbReference type="NCBI Taxonomy" id="60419"/>
    <lineage>
        <taxon>Eukaryota</taxon>
        <taxon>Viridiplantae</taxon>
        <taxon>Streptophyta</taxon>
        <taxon>Embryophyta</taxon>
        <taxon>Tracheophyta</taxon>
        <taxon>Spermatophyta</taxon>
        <taxon>Magnoliopsida</taxon>
        <taxon>eudicotyledons</taxon>
        <taxon>Gunneridae</taxon>
        <taxon>Pentapetalae</taxon>
        <taxon>rosids</taxon>
        <taxon>fabids</taxon>
        <taxon>Fagales</taxon>
        <taxon>Fagaceae</taxon>
        <taxon>Castanea</taxon>
    </lineage>
</organism>
<sequence length="190" mass="21927">WSYVFKPEELQLFHKRQLEVMDLYFWVQVGDQAPIDWCNNLAEFRTTCSGNYNLFVWVAFDGRSILHGVVEPSTALIPNEIPAVQFQTMKAIIWEQIWSISNKVMFQQAEVKINVMLAVIDKKFQEHIAISDQQKTVRRDCGGYVVAAGTKLEVKTSVNLAEAKTTRWAMSMAQLLKLRKLKGERLKDML</sequence>
<accession>A0A8J4RP75</accession>
<evidence type="ECO:0000313" key="2">
    <source>
        <dbReference type="Proteomes" id="UP000737018"/>
    </source>
</evidence>
<dbReference type="Proteomes" id="UP000737018">
    <property type="component" value="Unassembled WGS sequence"/>
</dbReference>
<comment type="caution">
    <text evidence="1">The sequence shown here is derived from an EMBL/GenBank/DDBJ whole genome shotgun (WGS) entry which is preliminary data.</text>
</comment>
<dbReference type="AlphaFoldDB" id="A0A8J4RP75"/>